<dbReference type="GeneID" id="302271812"/>
<dbReference type="Proteomes" id="UP000254107">
    <property type="component" value="Unassembled WGS sequence"/>
</dbReference>
<reference evidence="1 2" key="1">
    <citation type="submission" date="2018-06" db="EMBL/GenBank/DDBJ databases">
        <authorList>
            <consortium name="Pathogen Informatics"/>
            <person name="Doyle S."/>
        </authorList>
    </citation>
    <scope>NUCLEOTIDE SEQUENCE [LARGE SCALE GENOMIC DNA]</scope>
    <source>
        <strain evidence="1 2">NCTC7911</strain>
    </source>
</reference>
<dbReference type="InterPro" id="IPR036390">
    <property type="entry name" value="WH_DNA-bd_sf"/>
</dbReference>
<gene>
    <name evidence="1" type="ORF">NCTC7911_03084</name>
</gene>
<organism evidence="1 2">
    <name type="scientific">Moraxella lacunata</name>
    <dbReference type="NCBI Taxonomy" id="477"/>
    <lineage>
        <taxon>Bacteria</taxon>
        <taxon>Pseudomonadati</taxon>
        <taxon>Pseudomonadota</taxon>
        <taxon>Gammaproteobacteria</taxon>
        <taxon>Moraxellales</taxon>
        <taxon>Moraxellaceae</taxon>
        <taxon>Moraxella</taxon>
    </lineage>
</organism>
<protein>
    <submittedName>
        <fullName evidence="1">Replication protein</fullName>
    </submittedName>
</protein>
<dbReference type="AlphaFoldDB" id="A0A378UDR7"/>
<evidence type="ECO:0000313" key="1">
    <source>
        <dbReference type="EMBL" id="STZ74903.1"/>
    </source>
</evidence>
<proteinExistence type="predicted"/>
<dbReference type="Pfam" id="PF21205">
    <property type="entry name" value="Rep3_C"/>
    <property type="match status" value="1"/>
</dbReference>
<dbReference type="Gene3D" id="1.10.10.10">
    <property type="entry name" value="Winged helix-like DNA-binding domain superfamily/Winged helix DNA-binding domain"/>
    <property type="match status" value="1"/>
</dbReference>
<dbReference type="EMBL" id="UGQC01000004">
    <property type="protein sequence ID" value="STZ74903.1"/>
    <property type="molecule type" value="Genomic_DNA"/>
</dbReference>
<keyword evidence="2" id="KW-1185">Reference proteome</keyword>
<accession>A0A378UDR7</accession>
<dbReference type="InterPro" id="IPR036388">
    <property type="entry name" value="WH-like_DNA-bd_sf"/>
</dbReference>
<evidence type="ECO:0000313" key="2">
    <source>
        <dbReference type="Proteomes" id="UP000254107"/>
    </source>
</evidence>
<name>A0A378UDR7_MORLA</name>
<dbReference type="RefSeq" id="WP_267284266.1">
    <property type="nucleotide sequence ID" value="NZ_UGQC01000004.1"/>
</dbReference>
<sequence length="69" mass="8202">MFDIDELRNRLGVINDEYPRMETLKRKVIDFAVKQVNDKTDIDITYEQHKNGRKIIGFTFVVTQKSKKN</sequence>
<dbReference type="SUPFAM" id="SSF46785">
    <property type="entry name" value="Winged helix' DNA-binding domain"/>
    <property type="match status" value="1"/>
</dbReference>